<keyword evidence="1" id="KW-0862">Zinc</keyword>
<feature type="non-terminal residue" evidence="4">
    <location>
        <position position="82"/>
    </location>
</feature>
<evidence type="ECO:0000313" key="4">
    <source>
        <dbReference type="EMBL" id="GMR55274.1"/>
    </source>
</evidence>
<evidence type="ECO:0000256" key="1">
    <source>
        <dbReference type="PROSITE-ProRule" id="PRU00047"/>
    </source>
</evidence>
<dbReference type="InterPro" id="IPR001878">
    <property type="entry name" value="Znf_CCHC"/>
</dbReference>
<protein>
    <recommendedName>
        <fullName evidence="3">CCHC-type domain-containing protein</fullName>
    </recommendedName>
</protein>
<feature type="non-terminal residue" evidence="4">
    <location>
        <position position="1"/>
    </location>
</feature>
<organism evidence="4 5">
    <name type="scientific">Pristionchus mayeri</name>
    <dbReference type="NCBI Taxonomy" id="1317129"/>
    <lineage>
        <taxon>Eukaryota</taxon>
        <taxon>Metazoa</taxon>
        <taxon>Ecdysozoa</taxon>
        <taxon>Nematoda</taxon>
        <taxon>Chromadorea</taxon>
        <taxon>Rhabditida</taxon>
        <taxon>Rhabditina</taxon>
        <taxon>Diplogasteromorpha</taxon>
        <taxon>Diplogasteroidea</taxon>
        <taxon>Neodiplogasteridae</taxon>
        <taxon>Pristionchus</taxon>
    </lineage>
</organism>
<dbReference type="SUPFAM" id="SSF57756">
    <property type="entry name" value="Retrovirus zinc finger-like domains"/>
    <property type="match status" value="1"/>
</dbReference>
<evidence type="ECO:0000259" key="3">
    <source>
        <dbReference type="PROSITE" id="PS50158"/>
    </source>
</evidence>
<dbReference type="PROSITE" id="PS50158">
    <property type="entry name" value="ZF_CCHC"/>
    <property type="match status" value="1"/>
</dbReference>
<dbReference type="EMBL" id="BTRK01000005">
    <property type="protein sequence ID" value="GMR55274.1"/>
    <property type="molecule type" value="Genomic_DNA"/>
</dbReference>
<dbReference type="GO" id="GO:0019899">
    <property type="term" value="F:enzyme binding"/>
    <property type="evidence" value="ECO:0007669"/>
    <property type="project" value="UniProtKB-ARBA"/>
</dbReference>
<sequence>SIVYIQPELVGISSPPNHASAETQEPVSHDNPSNINDRVPPFSGLIPCSNCGNEGHYINECSEPKNESIRATWNNEFKGFDG</sequence>
<dbReference type="AlphaFoldDB" id="A0AAN5I8F3"/>
<name>A0AAN5I8F3_9BILA</name>
<feature type="domain" description="CCHC-type" evidence="3">
    <location>
        <begin position="48"/>
        <end position="63"/>
    </location>
</feature>
<gene>
    <name evidence="4" type="ORF">PMAYCL1PPCAC_25469</name>
</gene>
<dbReference type="Pfam" id="PF00098">
    <property type="entry name" value="zf-CCHC"/>
    <property type="match status" value="1"/>
</dbReference>
<accession>A0AAN5I8F3</accession>
<comment type="caution">
    <text evidence="4">The sequence shown here is derived from an EMBL/GenBank/DDBJ whole genome shotgun (WGS) entry which is preliminary data.</text>
</comment>
<dbReference type="Proteomes" id="UP001328107">
    <property type="component" value="Unassembled WGS sequence"/>
</dbReference>
<keyword evidence="1" id="KW-0863">Zinc-finger</keyword>
<evidence type="ECO:0000256" key="2">
    <source>
        <dbReference type="SAM" id="MobiDB-lite"/>
    </source>
</evidence>
<dbReference type="GO" id="GO:0003676">
    <property type="term" value="F:nucleic acid binding"/>
    <property type="evidence" value="ECO:0007669"/>
    <property type="project" value="InterPro"/>
</dbReference>
<feature type="region of interest" description="Disordered" evidence="2">
    <location>
        <begin position="11"/>
        <end position="39"/>
    </location>
</feature>
<dbReference type="Gene3D" id="4.10.60.10">
    <property type="entry name" value="Zinc finger, CCHC-type"/>
    <property type="match status" value="1"/>
</dbReference>
<proteinExistence type="predicted"/>
<reference evidence="5" key="1">
    <citation type="submission" date="2022-10" db="EMBL/GenBank/DDBJ databases">
        <title>Genome assembly of Pristionchus species.</title>
        <authorList>
            <person name="Yoshida K."/>
            <person name="Sommer R.J."/>
        </authorList>
    </citation>
    <scope>NUCLEOTIDE SEQUENCE [LARGE SCALE GENOMIC DNA]</scope>
    <source>
        <strain evidence="5">RS5460</strain>
    </source>
</reference>
<keyword evidence="5" id="KW-1185">Reference proteome</keyword>
<evidence type="ECO:0000313" key="5">
    <source>
        <dbReference type="Proteomes" id="UP001328107"/>
    </source>
</evidence>
<dbReference type="InterPro" id="IPR036875">
    <property type="entry name" value="Znf_CCHC_sf"/>
</dbReference>
<dbReference type="GO" id="GO:0008270">
    <property type="term" value="F:zinc ion binding"/>
    <property type="evidence" value="ECO:0007669"/>
    <property type="project" value="UniProtKB-KW"/>
</dbReference>
<feature type="compositionally biased region" description="Polar residues" evidence="2">
    <location>
        <begin position="14"/>
        <end position="36"/>
    </location>
</feature>
<keyword evidence="1" id="KW-0479">Metal-binding</keyword>